<protein>
    <submittedName>
        <fullName evidence="1">Uncharacterized protein</fullName>
    </submittedName>
</protein>
<name>A0A2P4ESP6_9GAMM</name>
<comment type="caution">
    <text evidence="1">The sequence shown here is derived from an EMBL/GenBank/DDBJ whole genome shotgun (WGS) entry which is preliminary data.</text>
</comment>
<accession>A0A2P4ESP6</accession>
<evidence type="ECO:0000313" key="2">
    <source>
        <dbReference type="Proteomes" id="UP000243451"/>
    </source>
</evidence>
<gene>
    <name evidence="1" type="ORF">C1949_14575</name>
</gene>
<dbReference type="EMBL" id="PPSK01000015">
    <property type="protein sequence ID" value="POB02066.1"/>
    <property type="molecule type" value="Genomic_DNA"/>
</dbReference>
<keyword evidence="2" id="KW-1185">Reference proteome</keyword>
<evidence type="ECO:0000313" key="1">
    <source>
        <dbReference type="EMBL" id="POB02066.1"/>
    </source>
</evidence>
<sequence length="116" mass="12936">MKGKASSTGSEFELLRLDMLARQFSGIVQGCGQVVFAAEDDEARLSHASWRTEGDLFERASETGFKQYLMELIDCFIQYRAQIGQAKQKNGVVRIGRGSLVVEWLSNDDLLEVEGT</sequence>
<reference evidence="1 2" key="1">
    <citation type="submission" date="2018-01" db="EMBL/GenBank/DDBJ databases">
        <title>Draft genome of the type strain Pseudomonas oceani DSM 100277 isolated from the deep water in Okinawa trough, northwestern Pacific Ocean.</title>
        <authorList>
            <person name="Gomila M."/>
            <person name="Mulet M."/>
            <person name="Garcia-Valdes E."/>
            <person name="Lalucat J."/>
        </authorList>
    </citation>
    <scope>NUCLEOTIDE SEQUENCE [LARGE SCALE GENOMIC DNA]</scope>
    <source>
        <strain evidence="1 2">DSM 100277</strain>
    </source>
</reference>
<dbReference type="AlphaFoldDB" id="A0A2P4ESP6"/>
<dbReference type="Proteomes" id="UP000243451">
    <property type="component" value="Unassembled WGS sequence"/>
</dbReference>
<dbReference type="RefSeq" id="WP_104739207.1">
    <property type="nucleotide sequence ID" value="NZ_BMHR01000004.1"/>
</dbReference>
<dbReference type="OrthoDB" id="5769495at2"/>
<organism evidence="1 2">
    <name type="scientific">Halopseudomonas oceani</name>
    <dbReference type="NCBI Taxonomy" id="1708783"/>
    <lineage>
        <taxon>Bacteria</taxon>
        <taxon>Pseudomonadati</taxon>
        <taxon>Pseudomonadota</taxon>
        <taxon>Gammaproteobacteria</taxon>
        <taxon>Pseudomonadales</taxon>
        <taxon>Pseudomonadaceae</taxon>
        <taxon>Halopseudomonas</taxon>
    </lineage>
</organism>
<proteinExistence type="predicted"/>